<dbReference type="InterPro" id="IPR004370">
    <property type="entry name" value="4-OT-like_dom"/>
</dbReference>
<keyword evidence="5" id="KW-1185">Reference proteome</keyword>
<evidence type="ECO:0000259" key="3">
    <source>
        <dbReference type="Pfam" id="PF01361"/>
    </source>
</evidence>
<dbReference type="Gene3D" id="3.30.429.10">
    <property type="entry name" value="Macrophage Migration Inhibitory Factor"/>
    <property type="match status" value="1"/>
</dbReference>
<evidence type="ECO:0000256" key="1">
    <source>
        <dbReference type="ARBA" id="ARBA00006723"/>
    </source>
</evidence>
<accession>A0A1I1VHN5</accession>
<protein>
    <submittedName>
        <fullName evidence="4">4-oxalocrotonate tautomerase</fullName>
    </submittedName>
</protein>
<keyword evidence="2" id="KW-0413">Isomerase</keyword>
<comment type="similarity">
    <text evidence="1">Belongs to the 4-oxalocrotonate tautomerase family.</text>
</comment>
<dbReference type="OrthoDB" id="8098375at2"/>
<dbReference type="RefSeq" id="WP_149755100.1">
    <property type="nucleotide sequence ID" value="NZ_FOMS01000003.1"/>
</dbReference>
<evidence type="ECO:0000256" key="2">
    <source>
        <dbReference type="ARBA" id="ARBA00023235"/>
    </source>
</evidence>
<dbReference type="PANTHER" id="PTHR35530">
    <property type="entry name" value="TAUTOMERASE-RELATED"/>
    <property type="match status" value="1"/>
</dbReference>
<dbReference type="Pfam" id="PF01361">
    <property type="entry name" value="Tautomerase"/>
    <property type="match status" value="1"/>
</dbReference>
<dbReference type="InterPro" id="IPR014347">
    <property type="entry name" value="Tautomerase/MIF_sf"/>
</dbReference>
<name>A0A1I1VHN5_9RHOB</name>
<reference evidence="4 5" key="1">
    <citation type="submission" date="2016-10" db="EMBL/GenBank/DDBJ databases">
        <authorList>
            <person name="Varghese N."/>
            <person name="Submissions S."/>
        </authorList>
    </citation>
    <scope>NUCLEOTIDE SEQUENCE [LARGE SCALE GENOMIC DNA]</scope>
    <source>
        <strain evidence="5">YIM D21,KCTC 23444,ACCC 10710</strain>
    </source>
</reference>
<dbReference type="SUPFAM" id="SSF55331">
    <property type="entry name" value="Tautomerase/MIF"/>
    <property type="match status" value="1"/>
</dbReference>
<gene>
    <name evidence="4" type="ORF">SAMN04515678_103197</name>
</gene>
<proteinExistence type="inferred from homology"/>
<evidence type="ECO:0000313" key="5">
    <source>
        <dbReference type="Proteomes" id="UP000325289"/>
    </source>
</evidence>
<dbReference type="AlphaFoldDB" id="A0A1I1VHN5"/>
<sequence length="76" mass="7954">MPAIDIQVMTGVFSAEEKARIITAVTEGFGSVAGETLQANTSVRIHEIQSGAWGYGGAVLTTEDARRMRIGGDAAD</sequence>
<dbReference type="EMBL" id="FOMS01000003">
    <property type="protein sequence ID" value="SFD82275.1"/>
    <property type="molecule type" value="Genomic_DNA"/>
</dbReference>
<organism evidence="4 5">
    <name type="scientific">Roseivivax sediminis</name>
    <dbReference type="NCBI Taxonomy" id="936889"/>
    <lineage>
        <taxon>Bacteria</taxon>
        <taxon>Pseudomonadati</taxon>
        <taxon>Pseudomonadota</taxon>
        <taxon>Alphaproteobacteria</taxon>
        <taxon>Rhodobacterales</taxon>
        <taxon>Roseobacteraceae</taxon>
        <taxon>Roseivivax</taxon>
    </lineage>
</organism>
<dbReference type="GO" id="GO:0016853">
    <property type="term" value="F:isomerase activity"/>
    <property type="evidence" value="ECO:0007669"/>
    <property type="project" value="UniProtKB-KW"/>
</dbReference>
<evidence type="ECO:0000313" key="4">
    <source>
        <dbReference type="EMBL" id="SFD82275.1"/>
    </source>
</evidence>
<dbReference type="PANTHER" id="PTHR35530:SF2">
    <property type="entry name" value="BSL4019 PROTEIN"/>
    <property type="match status" value="1"/>
</dbReference>
<dbReference type="Proteomes" id="UP000325289">
    <property type="component" value="Unassembled WGS sequence"/>
</dbReference>
<feature type="domain" description="4-oxalocrotonate tautomerase-like" evidence="3">
    <location>
        <begin position="2"/>
        <end position="62"/>
    </location>
</feature>